<evidence type="ECO:0000256" key="3">
    <source>
        <dbReference type="ARBA" id="ARBA00023038"/>
    </source>
</evidence>
<dbReference type="SUPFAM" id="SSF50156">
    <property type="entry name" value="PDZ domain-like"/>
    <property type="match status" value="1"/>
</dbReference>
<dbReference type="InterPro" id="IPR050604">
    <property type="entry name" value="PDZ-LIM_domain"/>
</dbReference>
<dbReference type="FunFam" id="2.30.42.10:FF:000055">
    <property type="entry name" value="PDZ and LIM domain protein 3"/>
    <property type="match status" value="1"/>
</dbReference>
<keyword evidence="3" id="KW-0862">Zinc</keyword>
<dbReference type="InterPro" id="IPR001478">
    <property type="entry name" value="PDZ"/>
</dbReference>
<evidence type="ECO:0000259" key="4">
    <source>
        <dbReference type="PROSITE" id="PS50106"/>
    </source>
</evidence>
<dbReference type="GO" id="GO:0003779">
    <property type="term" value="F:actin binding"/>
    <property type="evidence" value="ECO:0007669"/>
    <property type="project" value="TreeGrafter"/>
</dbReference>
<dbReference type="GO" id="GO:0061061">
    <property type="term" value="P:muscle structure development"/>
    <property type="evidence" value="ECO:0007669"/>
    <property type="project" value="TreeGrafter"/>
</dbReference>
<comment type="subcellular location">
    <subcellularLocation>
        <location evidence="1">Cytoplasm</location>
    </subcellularLocation>
</comment>
<feature type="domain" description="PDZ" evidence="4">
    <location>
        <begin position="1"/>
        <end position="72"/>
    </location>
</feature>
<keyword evidence="3" id="KW-0440">LIM domain</keyword>
<proteinExistence type="predicted"/>
<protein>
    <submittedName>
        <fullName evidence="5">PDZ and LIM domain protein Zasp</fullName>
    </submittedName>
</protein>
<dbReference type="GO" id="GO:0005912">
    <property type="term" value="C:adherens junction"/>
    <property type="evidence" value="ECO:0007669"/>
    <property type="project" value="TreeGrafter"/>
</dbReference>
<dbReference type="SMART" id="SM00228">
    <property type="entry name" value="PDZ"/>
    <property type="match status" value="1"/>
</dbReference>
<name>A0A8X6YEM7_9ARAC</name>
<keyword evidence="3" id="KW-0479">Metal-binding</keyword>
<dbReference type="GO" id="GO:0030018">
    <property type="term" value="C:Z disc"/>
    <property type="evidence" value="ECO:0007669"/>
    <property type="project" value="TreeGrafter"/>
</dbReference>
<dbReference type="Pfam" id="PF00595">
    <property type="entry name" value="PDZ"/>
    <property type="match status" value="1"/>
</dbReference>
<dbReference type="InterPro" id="IPR036034">
    <property type="entry name" value="PDZ_sf"/>
</dbReference>
<dbReference type="GO" id="GO:0001725">
    <property type="term" value="C:stress fiber"/>
    <property type="evidence" value="ECO:0007669"/>
    <property type="project" value="TreeGrafter"/>
</dbReference>
<evidence type="ECO:0000256" key="2">
    <source>
        <dbReference type="ARBA" id="ARBA00022490"/>
    </source>
</evidence>
<reference evidence="5" key="1">
    <citation type="submission" date="2020-08" db="EMBL/GenBank/DDBJ databases">
        <title>Multicomponent nature underlies the extraordinary mechanical properties of spider dragline silk.</title>
        <authorList>
            <person name="Kono N."/>
            <person name="Nakamura H."/>
            <person name="Mori M."/>
            <person name="Yoshida Y."/>
            <person name="Ohtoshi R."/>
            <person name="Malay A.D."/>
            <person name="Moran D.A.P."/>
            <person name="Tomita M."/>
            <person name="Numata K."/>
            <person name="Arakawa K."/>
        </authorList>
    </citation>
    <scope>NUCLEOTIDE SEQUENCE</scope>
</reference>
<dbReference type="PANTHER" id="PTHR24214">
    <property type="entry name" value="PDZ AND LIM DOMAIN PROTEIN ZASP"/>
    <property type="match status" value="1"/>
</dbReference>
<dbReference type="OrthoDB" id="5911912at2759"/>
<dbReference type="GO" id="GO:0051371">
    <property type="term" value="F:muscle alpha-actinin binding"/>
    <property type="evidence" value="ECO:0007669"/>
    <property type="project" value="TreeGrafter"/>
</dbReference>
<comment type="caution">
    <text evidence="5">The sequence shown here is derived from an EMBL/GenBank/DDBJ whole genome shotgun (WGS) entry which is preliminary data.</text>
</comment>
<dbReference type="GO" id="GO:0030036">
    <property type="term" value="P:actin cytoskeleton organization"/>
    <property type="evidence" value="ECO:0007669"/>
    <property type="project" value="TreeGrafter"/>
</dbReference>
<dbReference type="PROSITE" id="PS50106">
    <property type="entry name" value="PDZ"/>
    <property type="match status" value="1"/>
</dbReference>
<accession>A0A8X6YEM7</accession>
<dbReference type="EMBL" id="BMAV01018500">
    <property type="protein sequence ID" value="GFY70898.1"/>
    <property type="molecule type" value="Genomic_DNA"/>
</dbReference>
<evidence type="ECO:0000256" key="1">
    <source>
        <dbReference type="ARBA" id="ARBA00004496"/>
    </source>
</evidence>
<evidence type="ECO:0000313" key="6">
    <source>
        <dbReference type="Proteomes" id="UP000886998"/>
    </source>
</evidence>
<keyword evidence="6" id="KW-1185">Reference proteome</keyword>
<sequence length="130" mass="14122">MQFIQIGGKDFSSPLSVQRVNPGSLSEQAGLMTGDAILKIMGQSTEHMRHKEAQDAILRAGNNIEMIVQRGGVRVWKPTVTPVGDLPAVTTPPATGLYTKTSLAAKKQVWTSFFSRFISDSAVNIYSSRV</sequence>
<dbReference type="AlphaFoldDB" id="A0A8X6YEM7"/>
<evidence type="ECO:0000313" key="5">
    <source>
        <dbReference type="EMBL" id="GFY70898.1"/>
    </source>
</evidence>
<organism evidence="5 6">
    <name type="scientific">Trichonephila inaurata madagascariensis</name>
    <dbReference type="NCBI Taxonomy" id="2747483"/>
    <lineage>
        <taxon>Eukaryota</taxon>
        <taxon>Metazoa</taxon>
        <taxon>Ecdysozoa</taxon>
        <taxon>Arthropoda</taxon>
        <taxon>Chelicerata</taxon>
        <taxon>Arachnida</taxon>
        <taxon>Araneae</taxon>
        <taxon>Araneomorphae</taxon>
        <taxon>Entelegynae</taxon>
        <taxon>Araneoidea</taxon>
        <taxon>Nephilidae</taxon>
        <taxon>Trichonephila</taxon>
        <taxon>Trichonephila inaurata</taxon>
    </lineage>
</organism>
<gene>
    <name evidence="5" type="primary">Zasp52</name>
    <name evidence="5" type="ORF">TNIN_180521</name>
</gene>
<dbReference type="Proteomes" id="UP000886998">
    <property type="component" value="Unassembled WGS sequence"/>
</dbReference>
<dbReference type="GO" id="GO:0031941">
    <property type="term" value="C:filamentous actin"/>
    <property type="evidence" value="ECO:0007669"/>
    <property type="project" value="TreeGrafter"/>
</dbReference>
<dbReference type="PANTHER" id="PTHR24214:SF38">
    <property type="entry name" value="PDZ AND LIM DOMAIN PROTEIN ZASP-RELATED"/>
    <property type="match status" value="1"/>
</dbReference>
<dbReference type="CDD" id="cd23068">
    <property type="entry name" value="PDZ_ZASP52-like"/>
    <property type="match status" value="1"/>
</dbReference>
<keyword evidence="2" id="KW-0963">Cytoplasm</keyword>
<dbReference type="Gene3D" id="2.30.42.10">
    <property type="match status" value="1"/>
</dbReference>